<comment type="caution">
    <text evidence="2">The sequence shown here is derived from an EMBL/GenBank/DDBJ whole genome shotgun (WGS) entry which is preliminary data.</text>
</comment>
<dbReference type="Proteomes" id="UP001501337">
    <property type="component" value="Unassembled WGS sequence"/>
</dbReference>
<keyword evidence="3" id="KW-1185">Reference proteome</keyword>
<dbReference type="Gene3D" id="3.40.50.1820">
    <property type="entry name" value="alpha/beta hydrolase"/>
    <property type="match status" value="1"/>
</dbReference>
<proteinExistence type="predicted"/>
<name>A0ABP7PAQ4_9GAMM</name>
<dbReference type="EMBL" id="BAABBO010000009">
    <property type="protein sequence ID" value="GAA3962195.1"/>
    <property type="molecule type" value="Genomic_DNA"/>
</dbReference>
<evidence type="ECO:0000313" key="3">
    <source>
        <dbReference type="Proteomes" id="UP001501337"/>
    </source>
</evidence>
<accession>A0ABP7PAQ4</accession>
<dbReference type="InterPro" id="IPR000073">
    <property type="entry name" value="AB_hydrolase_1"/>
</dbReference>
<feature type="domain" description="AB hydrolase-1" evidence="1">
    <location>
        <begin position="40"/>
        <end position="150"/>
    </location>
</feature>
<gene>
    <name evidence="2" type="ORF">GCM10022278_20250</name>
</gene>
<protein>
    <recommendedName>
        <fullName evidence="1">AB hydrolase-1 domain-containing protein</fullName>
    </recommendedName>
</protein>
<dbReference type="InterPro" id="IPR029058">
    <property type="entry name" value="AB_hydrolase_fold"/>
</dbReference>
<dbReference type="SUPFAM" id="SSF53474">
    <property type="entry name" value="alpha/beta-Hydrolases"/>
    <property type="match status" value="1"/>
</dbReference>
<organism evidence="2 3">
    <name type="scientific">Allohahella marinimesophila</name>
    <dbReference type="NCBI Taxonomy" id="1054972"/>
    <lineage>
        <taxon>Bacteria</taxon>
        <taxon>Pseudomonadati</taxon>
        <taxon>Pseudomonadota</taxon>
        <taxon>Gammaproteobacteria</taxon>
        <taxon>Oceanospirillales</taxon>
        <taxon>Hahellaceae</taxon>
        <taxon>Allohahella</taxon>
    </lineage>
</organism>
<evidence type="ECO:0000259" key="1">
    <source>
        <dbReference type="Pfam" id="PF12697"/>
    </source>
</evidence>
<dbReference type="Pfam" id="PF12697">
    <property type="entry name" value="Abhydrolase_6"/>
    <property type="match status" value="1"/>
</dbReference>
<reference evidence="3" key="1">
    <citation type="journal article" date="2019" name="Int. J. Syst. Evol. Microbiol.">
        <title>The Global Catalogue of Microorganisms (GCM) 10K type strain sequencing project: providing services to taxonomists for standard genome sequencing and annotation.</title>
        <authorList>
            <consortium name="The Broad Institute Genomics Platform"/>
            <consortium name="The Broad Institute Genome Sequencing Center for Infectious Disease"/>
            <person name="Wu L."/>
            <person name="Ma J."/>
        </authorList>
    </citation>
    <scope>NUCLEOTIDE SEQUENCE [LARGE SCALE GENOMIC DNA]</scope>
    <source>
        <strain evidence="3">JCM 17555</strain>
    </source>
</reference>
<evidence type="ECO:0000313" key="2">
    <source>
        <dbReference type="EMBL" id="GAA3962195.1"/>
    </source>
</evidence>
<sequence>MGLDIMHYVADSASPFSDRFIGRRAYKAFRRPASKRTAMLVPGFGGGPRSLFVLRQTAEDAGYRTVDWGQGFNTGDVRHFLPLVQRRVRELAESSGEPVTLIGWSLGGYISREVARDMPQHVRQVITLGTPVIGGPRYTIVAKFYERQGHDLDQIEADIKARYDNPIQVPVKAIYSRRDGVVSWEACIDHWTPDIEHIEVPQAHLGLGFSPSVQRIVSRLLKVSEMEVTSATPAPLTAMSTGEP</sequence>